<evidence type="ECO:0008006" key="3">
    <source>
        <dbReference type="Google" id="ProtNLM"/>
    </source>
</evidence>
<organism evidence="1 2">
    <name type="scientific">Pinctada imbricata</name>
    <name type="common">Atlantic pearl-oyster</name>
    <name type="synonym">Pinctada martensii</name>
    <dbReference type="NCBI Taxonomy" id="66713"/>
    <lineage>
        <taxon>Eukaryota</taxon>
        <taxon>Metazoa</taxon>
        <taxon>Spiralia</taxon>
        <taxon>Lophotrochozoa</taxon>
        <taxon>Mollusca</taxon>
        <taxon>Bivalvia</taxon>
        <taxon>Autobranchia</taxon>
        <taxon>Pteriomorphia</taxon>
        <taxon>Pterioida</taxon>
        <taxon>Pterioidea</taxon>
        <taxon>Pteriidae</taxon>
        <taxon>Pinctada</taxon>
    </lineage>
</organism>
<keyword evidence="2" id="KW-1185">Reference proteome</keyword>
<name>A0AA88YKF2_PINIB</name>
<accession>A0AA88YKF2</accession>
<evidence type="ECO:0000313" key="2">
    <source>
        <dbReference type="Proteomes" id="UP001186944"/>
    </source>
</evidence>
<proteinExistence type="predicted"/>
<evidence type="ECO:0000313" key="1">
    <source>
        <dbReference type="EMBL" id="KAK3106684.1"/>
    </source>
</evidence>
<gene>
    <name evidence="1" type="ORF">FSP39_025160</name>
</gene>
<reference evidence="1" key="1">
    <citation type="submission" date="2019-08" db="EMBL/GenBank/DDBJ databases">
        <title>The improved chromosome-level genome for the pearl oyster Pinctada fucata martensii using PacBio sequencing and Hi-C.</title>
        <authorList>
            <person name="Zheng Z."/>
        </authorList>
    </citation>
    <scope>NUCLEOTIDE SEQUENCE</scope>
    <source>
        <strain evidence="1">ZZ-2019</strain>
        <tissue evidence="1">Adductor muscle</tissue>
    </source>
</reference>
<dbReference type="AlphaFoldDB" id="A0AA88YKF2"/>
<protein>
    <recommendedName>
        <fullName evidence="3">Apple domain-containing protein</fullName>
    </recommendedName>
</protein>
<dbReference type="Proteomes" id="UP001186944">
    <property type="component" value="Unassembled WGS sequence"/>
</dbReference>
<sequence length="403" mass="45451">MFPDGGFGNKLKSAKFAALEIGDNETHYSFTSFIVQNKIQCCSNCLMHDNCSGIAVNMEFQVNGTARICHLRPLIISSEHQEIAIDQNTEILRKVNYTLNAKLTTHEVTTTLTTHDSSVSITTDVGDMNEITTVPLTTVSMTTMPLTTVPLTTSPEFSTRSTSVKHFTFDLFDTSKGIIVDLVEGMIKQCAADSTEDAMLITHDGIYFYDEFTDLTIGACEFEPDVTNVFSGFTDLPDVRTWNAVMNFDLIYIDVYAAGNVYRWQIDDSVLKKEMNYPKSYNSHIQDIQSRPSPPTVIPTSLWCGLNRRDLTKRMVYFYNYNDAKFYIYSDQLPYEIMIAKNTHGTTDQSGNELNPFIVIPDYPIAMAYDNTVTQYFFITSDNTVYKMNILGQVMEAGKLVLS</sequence>
<comment type="caution">
    <text evidence="1">The sequence shown here is derived from an EMBL/GenBank/DDBJ whole genome shotgun (WGS) entry which is preliminary data.</text>
</comment>
<dbReference type="EMBL" id="VSWD01000003">
    <property type="protein sequence ID" value="KAK3106684.1"/>
    <property type="molecule type" value="Genomic_DNA"/>
</dbReference>